<dbReference type="KEGG" id="psco:LY89DRAFT_656929"/>
<keyword evidence="6" id="KW-0328">Glycosyltransferase</keyword>
<evidence type="ECO:0000256" key="8">
    <source>
        <dbReference type="ARBA" id="ARBA00022741"/>
    </source>
</evidence>
<dbReference type="PANTHER" id="PTHR32315:SF4">
    <property type="entry name" value="URACIL PHOSPHORIBOSYLTRANSFERASE, CHLOROPLASTIC"/>
    <property type="match status" value="1"/>
</dbReference>
<evidence type="ECO:0000256" key="9">
    <source>
        <dbReference type="ARBA" id="ARBA00023134"/>
    </source>
</evidence>
<dbReference type="Gene3D" id="3.40.50.2020">
    <property type="match status" value="1"/>
</dbReference>
<reference evidence="11 12" key="1">
    <citation type="submission" date="2015-10" db="EMBL/GenBank/DDBJ databases">
        <title>Full genome of DAOMC 229536 Phialocephala scopiformis, a fungal endophyte of spruce producing the potent anti-insectan compound rugulosin.</title>
        <authorList>
            <consortium name="DOE Joint Genome Institute"/>
            <person name="Walker A.K."/>
            <person name="Frasz S.L."/>
            <person name="Seifert K.A."/>
            <person name="Miller J.D."/>
            <person name="Mondo S.J."/>
            <person name="Labutti K."/>
            <person name="Lipzen A."/>
            <person name="Dockter R."/>
            <person name="Kennedy M."/>
            <person name="Grigoriev I.V."/>
            <person name="Spatafora J.W."/>
        </authorList>
    </citation>
    <scope>NUCLEOTIDE SEQUENCE [LARGE SCALE GENOMIC DNA]</scope>
    <source>
        <strain evidence="11 12">CBS 120377</strain>
    </source>
</reference>
<keyword evidence="5" id="KW-0021">Allosteric enzyme</keyword>
<organism evidence="11 12">
    <name type="scientific">Mollisia scopiformis</name>
    <name type="common">Conifer needle endophyte fungus</name>
    <name type="synonym">Phialocephala scopiformis</name>
    <dbReference type="NCBI Taxonomy" id="149040"/>
    <lineage>
        <taxon>Eukaryota</taxon>
        <taxon>Fungi</taxon>
        <taxon>Dikarya</taxon>
        <taxon>Ascomycota</taxon>
        <taxon>Pezizomycotina</taxon>
        <taxon>Leotiomycetes</taxon>
        <taxon>Helotiales</taxon>
        <taxon>Mollisiaceae</taxon>
        <taxon>Mollisia</taxon>
    </lineage>
</organism>
<dbReference type="GO" id="GO:0005525">
    <property type="term" value="F:GTP binding"/>
    <property type="evidence" value="ECO:0007669"/>
    <property type="project" value="UniProtKB-KW"/>
</dbReference>
<comment type="similarity">
    <text evidence="3">Belongs to the UPRTase family.</text>
</comment>
<dbReference type="InterPro" id="IPR029057">
    <property type="entry name" value="PRTase-like"/>
</dbReference>
<dbReference type="Pfam" id="PF14681">
    <property type="entry name" value="UPRTase"/>
    <property type="match status" value="1"/>
</dbReference>
<dbReference type="GO" id="GO:0004845">
    <property type="term" value="F:uracil phosphoribosyltransferase activity"/>
    <property type="evidence" value="ECO:0007669"/>
    <property type="project" value="UniProtKB-EC"/>
</dbReference>
<evidence type="ECO:0000313" key="11">
    <source>
        <dbReference type="EMBL" id="KUJ09536.1"/>
    </source>
</evidence>
<accession>A0A132BAX1</accession>
<dbReference type="InParanoid" id="A0A132BAX1"/>
<protein>
    <recommendedName>
        <fullName evidence="4">uracil phosphoribosyltransferase</fullName>
        <ecNumber evidence="4">2.4.2.9</ecNumber>
    </recommendedName>
</protein>
<proteinExistence type="inferred from homology"/>
<dbReference type="Proteomes" id="UP000070700">
    <property type="component" value="Unassembled WGS sequence"/>
</dbReference>
<comment type="pathway">
    <text evidence="2">Pyrimidine metabolism; UMP biosynthesis via salvage pathway; UMP from uracil: step 1/1.</text>
</comment>
<dbReference type="CDD" id="cd06223">
    <property type="entry name" value="PRTases_typeI"/>
    <property type="match status" value="1"/>
</dbReference>
<evidence type="ECO:0000256" key="2">
    <source>
        <dbReference type="ARBA" id="ARBA00005180"/>
    </source>
</evidence>
<evidence type="ECO:0000256" key="4">
    <source>
        <dbReference type="ARBA" id="ARBA00011894"/>
    </source>
</evidence>
<keyword evidence="7" id="KW-0808">Transferase</keyword>
<evidence type="ECO:0000256" key="6">
    <source>
        <dbReference type="ARBA" id="ARBA00022676"/>
    </source>
</evidence>
<feature type="domain" description="Phosphoribosyltransferase" evidence="10">
    <location>
        <begin position="50"/>
        <end position="196"/>
    </location>
</feature>
<evidence type="ECO:0000256" key="3">
    <source>
        <dbReference type="ARBA" id="ARBA00009516"/>
    </source>
</evidence>
<evidence type="ECO:0000256" key="5">
    <source>
        <dbReference type="ARBA" id="ARBA00022533"/>
    </source>
</evidence>
<sequence length="198" mass="21240">MALNVTVVSHPLLAAKLACIQDRTTDSATMRRLVAQAAQIITVSATASLQPGQNCALVPLMRSGLAMVDAVLELLVPGNKVVVHHLGLFRQRSQKTSLEAVEYYNNIPTTKPPVEHAFIVDPLLATGTTSVAAIDTLKEWGVGEITFIALIATQKGLERAAKVWPGKVKFFVGAIEELDESGHITPGVGDIGDRLYFN</sequence>
<evidence type="ECO:0000259" key="10">
    <source>
        <dbReference type="Pfam" id="PF14681"/>
    </source>
</evidence>
<dbReference type="GeneID" id="28822139"/>
<comment type="cofactor">
    <cofactor evidence="1">
        <name>Mg(2+)</name>
        <dbReference type="ChEBI" id="CHEBI:18420"/>
    </cofactor>
</comment>
<evidence type="ECO:0000256" key="7">
    <source>
        <dbReference type="ARBA" id="ARBA00022679"/>
    </source>
</evidence>
<dbReference type="PANTHER" id="PTHR32315">
    <property type="entry name" value="ADENINE PHOSPHORIBOSYLTRANSFERASE"/>
    <property type="match status" value="1"/>
</dbReference>
<dbReference type="STRING" id="149040.A0A132BAX1"/>
<dbReference type="EMBL" id="KQ947431">
    <property type="protein sequence ID" value="KUJ09536.1"/>
    <property type="molecule type" value="Genomic_DNA"/>
</dbReference>
<keyword evidence="9" id="KW-0342">GTP-binding</keyword>
<gene>
    <name evidence="11" type="ORF">LY89DRAFT_656929</name>
</gene>
<dbReference type="EC" id="2.4.2.9" evidence="4"/>
<dbReference type="InterPro" id="IPR050054">
    <property type="entry name" value="UPRTase/APRTase"/>
</dbReference>
<evidence type="ECO:0000313" key="12">
    <source>
        <dbReference type="Proteomes" id="UP000070700"/>
    </source>
</evidence>
<dbReference type="OrthoDB" id="10257085at2759"/>
<dbReference type="RefSeq" id="XP_018063891.1">
    <property type="nucleotide sequence ID" value="XM_018212413.1"/>
</dbReference>
<dbReference type="AlphaFoldDB" id="A0A132BAX1"/>
<dbReference type="InterPro" id="IPR000836">
    <property type="entry name" value="PRTase_dom"/>
</dbReference>
<name>A0A132BAX1_MOLSC</name>
<dbReference type="SUPFAM" id="SSF53271">
    <property type="entry name" value="PRTase-like"/>
    <property type="match status" value="1"/>
</dbReference>
<evidence type="ECO:0000256" key="1">
    <source>
        <dbReference type="ARBA" id="ARBA00001946"/>
    </source>
</evidence>
<keyword evidence="8" id="KW-0547">Nucleotide-binding</keyword>
<keyword evidence="12" id="KW-1185">Reference proteome</keyword>